<dbReference type="EMBL" id="AGXJ01000074">
    <property type="protein sequence ID" value="EIY28922.1"/>
    <property type="molecule type" value="Genomic_DNA"/>
</dbReference>
<dbReference type="InterPro" id="IPR050678">
    <property type="entry name" value="DNA_Partitioning_ATPase"/>
</dbReference>
<dbReference type="PATRIC" id="fig|997876.3.peg.4096"/>
<organism evidence="2 3">
    <name type="scientific">Phocaeicola dorei CL02T12C06</name>
    <dbReference type="NCBI Taxonomy" id="997876"/>
    <lineage>
        <taxon>Bacteria</taxon>
        <taxon>Pseudomonadati</taxon>
        <taxon>Bacteroidota</taxon>
        <taxon>Bacteroidia</taxon>
        <taxon>Bacteroidales</taxon>
        <taxon>Bacteroidaceae</taxon>
        <taxon>Phocaeicola</taxon>
    </lineage>
</organism>
<dbReference type="InterPro" id="IPR002586">
    <property type="entry name" value="CobQ/CobB/MinD/ParA_Nub-bd_dom"/>
</dbReference>
<evidence type="ECO:0000259" key="1">
    <source>
        <dbReference type="Pfam" id="PF01656"/>
    </source>
</evidence>
<name>I8VU38_9BACT</name>
<accession>I8VU38</accession>
<dbReference type="InterPro" id="IPR027417">
    <property type="entry name" value="P-loop_NTPase"/>
</dbReference>
<feature type="domain" description="CobQ/CobB/MinD/ParA nucleotide binding" evidence="1">
    <location>
        <begin position="7"/>
        <end position="172"/>
    </location>
</feature>
<dbReference type="Gene3D" id="3.40.50.300">
    <property type="entry name" value="P-loop containing nucleotide triphosphate hydrolases"/>
    <property type="match status" value="1"/>
</dbReference>
<dbReference type="CDD" id="cd02042">
    <property type="entry name" value="ParAB_family"/>
    <property type="match status" value="1"/>
</dbReference>
<dbReference type="AlphaFoldDB" id="I8VU38"/>
<dbReference type="OrthoDB" id="978593at2"/>
<evidence type="ECO:0000313" key="3">
    <source>
        <dbReference type="Proteomes" id="UP000005974"/>
    </source>
</evidence>
<gene>
    <name evidence="2" type="ORF">HMPREF1064_03922</name>
</gene>
<protein>
    <recommendedName>
        <fullName evidence="1">CobQ/CobB/MinD/ParA nucleotide binding domain-containing protein</fullName>
    </recommendedName>
</protein>
<dbReference type="Proteomes" id="UP000005974">
    <property type="component" value="Unassembled WGS sequence"/>
</dbReference>
<reference evidence="2 3" key="1">
    <citation type="submission" date="2012-02" db="EMBL/GenBank/DDBJ databases">
        <title>The Genome Sequence of Bacteroides dorei CL02T12C06.</title>
        <authorList>
            <consortium name="The Broad Institute Genome Sequencing Platform"/>
            <person name="Earl A."/>
            <person name="Ward D."/>
            <person name="Feldgarden M."/>
            <person name="Gevers D."/>
            <person name="Zitomersky N.L."/>
            <person name="Coyne M.J."/>
            <person name="Comstock L.E."/>
            <person name="Young S.K."/>
            <person name="Zeng Q."/>
            <person name="Gargeya S."/>
            <person name="Fitzgerald M."/>
            <person name="Haas B."/>
            <person name="Abouelleil A."/>
            <person name="Alvarado L."/>
            <person name="Arachchi H.M."/>
            <person name="Berlin A."/>
            <person name="Chapman S.B."/>
            <person name="Gearin G."/>
            <person name="Goldberg J."/>
            <person name="Griggs A."/>
            <person name="Gujja S."/>
            <person name="Hansen M."/>
            <person name="Heiman D."/>
            <person name="Howarth C."/>
            <person name="Larimer J."/>
            <person name="Lui A."/>
            <person name="MacDonald P.J.P."/>
            <person name="McCowen C."/>
            <person name="Montmayeur A."/>
            <person name="Murphy C."/>
            <person name="Neiman D."/>
            <person name="Pearson M."/>
            <person name="Priest M."/>
            <person name="Roberts A."/>
            <person name="Saif S."/>
            <person name="Shea T."/>
            <person name="Sisk P."/>
            <person name="Stolte C."/>
            <person name="Sykes S."/>
            <person name="Wortman J."/>
            <person name="Nusbaum C."/>
            <person name="Birren B."/>
        </authorList>
    </citation>
    <scope>NUCLEOTIDE SEQUENCE [LARGE SCALE GENOMIC DNA]</scope>
    <source>
        <strain evidence="2 3">CL02T12C06</strain>
    </source>
</reference>
<dbReference type="PANTHER" id="PTHR13696:SF99">
    <property type="entry name" value="COBYRINIC ACID AC-DIAMIDE SYNTHASE"/>
    <property type="match status" value="1"/>
</dbReference>
<dbReference type="RefSeq" id="WP_007850159.1">
    <property type="nucleotide sequence ID" value="NZ_JH724136.1"/>
</dbReference>
<proteinExistence type="predicted"/>
<dbReference type="HOGENOM" id="CLU_083545_1_0_10"/>
<keyword evidence="3" id="KW-1185">Reference proteome</keyword>
<evidence type="ECO:0000313" key="2">
    <source>
        <dbReference type="EMBL" id="EIY28922.1"/>
    </source>
</evidence>
<sequence>MKNKIVIFSNIKGGVGKTTLCALFASYLAEHGYPVIAIDADLQASLFRHRQREKDVAPEAQVPWNVELLDTANREHLKHVMDKLKDVPGIVLIDCPGNLNDRNLEYIYKSADAAIIPISFDADTVDATGIFIKAMKTVSSAELIFIPNRINTSERKSEELRQRTQTTEFLGLVGTVVPTVKQSVSVKRYTTLYPLEKSQLAVIEPAFGKIIEVFHLNKE</sequence>
<dbReference type="SUPFAM" id="SSF52540">
    <property type="entry name" value="P-loop containing nucleoside triphosphate hydrolases"/>
    <property type="match status" value="1"/>
</dbReference>
<dbReference type="PANTHER" id="PTHR13696">
    <property type="entry name" value="P-LOOP CONTAINING NUCLEOSIDE TRIPHOSPHATE HYDROLASE"/>
    <property type="match status" value="1"/>
</dbReference>
<comment type="caution">
    <text evidence="2">The sequence shown here is derived from an EMBL/GenBank/DDBJ whole genome shotgun (WGS) entry which is preliminary data.</text>
</comment>
<dbReference type="Pfam" id="PF01656">
    <property type="entry name" value="CbiA"/>
    <property type="match status" value="1"/>
</dbReference>